<protein>
    <submittedName>
        <fullName evidence="1">Uncharacterized protein</fullName>
    </submittedName>
</protein>
<proteinExistence type="predicted"/>
<accession>C9MPT6</accession>
<evidence type="ECO:0000313" key="2">
    <source>
        <dbReference type="Proteomes" id="UP000003327"/>
    </source>
</evidence>
<reference evidence="1 2" key="1">
    <citation type="submission" date="2009-09" db="EMBL/GenBank/DDBJ databases">
        <authorList>
            <person name="Weinstock G."/>
            <person name="Sodergren E."/>
            <person name="Clifton S."/>
            <person name="Fulton L."/>
            <person name="Fulton B."/>
            <person name="Courtney L."/>
            <person name="Fronick C."/>
            <person name="Harrison M."/>
            <person name="Strong C."/>
            <person name="Farmer C."/>
            <person name="Delahaunty K."/>
            <person name="Markovic C."/>
            <person name="Hall O."/>
            <person name="Minx P."/>
            <person name="Tomlinson C."/>
            <person name="Mitreva M."/>
            <person name="Nelson J."/>
            <person name="Hou S."/>
            <person name="Wollam A."/>
            <person name="Pepin K.H."/>
            <person name="Johnson M."/>
            <person name="Bhonagiri V."/>
            <person name="Nash W.E."/>
            <person name="Warren W."/>
            <person name="Chinwalla A."/>
            <person name="Mardis E.R."/>
            <person name="Wilson R.K."/>
        </authorList>
    </citation>
    <scope>NUCLEOTIDE SEQUENCE [LARGE SCALE GENOMIC DNA]</scope>
    <source>
        <strain evidence="1 2">F0319</strain>
    </source>
</reference>
<sequence>MNIFTPEELKPSEKTLALIRQIAYTYRALKINGKMKSYCLN</sequence>
<dbReference type="AlphaFoldDB" id="C9MPT6"/>
<evidence type="ECO:0000313" key="1">
    <source>
        <dbReference type="EMBL" id="EEX18439.1"/>
    </source>
</evidence>
<dbReference type="STRING" id="649761.HMPREF0973_01627"/>
<gene>
    <name evidence="1" type="ORF">HMPREF0973_01627</name>
</gene>
<organism evidence="1 2">
    <name type="scientific">Prevotella veroralis F0319</name>
    <dbReference type="NCBI Taxonomy" id="649761"/>
    <lineage>
        <taxon>Bacteria</taxon>
        <taxon>Pseudomonadati</taxon>
        <taxon>Bacteroidota</taxon>
        <taxon>Bacteroidia</taxon>
        <taxon>Bacteroidales</taxon>
        <taxon>Prevotellaceae</taxon>
        <taxon>Prevotella</taxon>
    </lineage>
</organism>
<comment type="caution">
    <text evidence="1">The sequence shown here is derived from an EMBL/GenBank/DDBJ whole genome shotgun (WGS) entry which is preliminary data.</text>
</comment>
<dbReference type="HOGENOM" id="CLU_212745_0_0_10"/>
<name>C9MPT6_9BACT</name>
<dbReference type="EMBL" id="ACVA01000036">
    <property type="protein sequence ID" value="EEX18439.1"/>
    <property type="molecule type" value="Genomic_DNA"/>
</dbReference>
<keyword evidence="2" id="KW-1185">Reference proteome</keyword>
<dbReference type="Proteomes" id="UP000003327">
    <property type="component" value="Unassembled WGS sequence"/>
</dbReference>